<dbReference type="PROSITE" id="PS50157">
    <property type="entry name" value="ZINC_FINGER_C2H2_2"/>
    <property type="match status" value="14"/>
</dbReference>
<feature type="domain" description="C2H2-type" evidence="14">
    <location>
        <begin position="113"/>
        <end position="139"/>
    </location>
</feature>
<dbReference type="PROSITE" id="PS00028">
    <property type="entry name" value="ZINC_FINGER_C2H2_1"/>
    <property type="match status" value="12"/>
</dbReference>
<evidence type="ECO:0000256" key="7">
    <source>
        <dbReference type="ARBA" id="ARBA00022833"/>
    </source>
</evidence>
<feature type="region of interest" description="Disordered" evidence="13">
    <location>
        <begin position="32"/>
        <end position="53"/>
    </location>
</feature>
<dbReference type="InterPro" id="IPR013087">
    <property type="entry name" value="Znf_C2H2_type"/>
</dbReference>
<evidence type="ECO:0000256" key="6">
    <source>
        <dbReference type="ARBA" id="ARBA00022771"/>
    </source>
</evidence>
<comment type="caution">
    <text evidence="15">The sequence shown here is derived from an EMBL/GenBank/DDBJ whole genome shotgun (WGS) entry which is preliminary data.</text>
</comment>
<feature type="compositionally biased region" description="Polar residues" evidence="13">
    <location>
        <begin position="32"/>
        <end position="48"/>
    </location>
</feature>
<dbReference type="InterPro" id="IPR050331">
    <property type="entry name" value="Zinc_finger"/>
</dbReference>
<dbReference type="GO" id="GO:0008270">
    <property type="term" value="F:zinc ion binding"/>
    <property type="evidence" value="ECO:0007669"/>
    <property type="project" value="UniProtKB-KW"/>
</dbReference>
<feature type="domain" description="C2H2-type" evidence="14">
    <location>
        <begin position="217"/>
        <end position="239"/>
    </location>
</feature>
<sequence length="973" mass="111214">MTKIHSADSEEITITSVINQLKNLGEQLNGNSQKVSDAYSDPTTNTQAEVDKHSHVGDRLAENLEEEMSKIYSIKQKFVGTTKVYVCRFCDKESKKPSDLIRHIRIHTKEKPFKCFCGNSFSLKSTLITHIQTHKKRNGRQCASCSRTFFSTKAWNKHMRKHNSSTSEDISLKMCNSQTSKDGLLEHMPKKNTNNISILRKVNLKRHIQSHTGHNRFSCKTCLRSFNDVLAMKEHMKLHDLKHLSCEICDKKFARKSLLIRHTKTHSTVMPYECFYCKKKFKHILMLRKHIDTHTKCDGQEKALGTQSIVFTEANGLVEQNAERPAAILKVDSSGMILDHIYDNDRDKLAVNASSDISTLPIRLELGENQDFQTIFMNCSGIPSEEALGNYFFSQLKLQPNDTLVLNSTNNDLEPTSLLFNVQTVDNETLPVIDIMDSQVYDDDCTDKLIEPSLQSPQIKSSAIKTDQVLSMVDKNQENCLQNDMSDDFLANTVSLYPNTKISFENSEINPVPLDLIAPESDKYSEKSGNENGADSLSLFDINLRQDQHENNAALNIIHCLVCKKMFYNIEVYNSHVCMKADSKKSSVNENVQIESNPGTTSNILKSSKIQEKPEKSTKRLFHCVYCGKEFTSRGIYMRHVATHQKNGDRLHKCKFCEKQFKKPSDLSRHLRTHTGEKPFACDKCDKKFSLKSTLEGHYRTHNPQATKDFVCEVCNSFFSSNSSRKLHMLIHTGDKPHKCTFCDQKFRTVAHKKKHEQKIHLSRSKKITQGKANRITNILATAADMAMKNLEGNRDNMLEQQEETGPTMIQLEYPDQANPTVKLTESIQIDPAVLQLLQNSNILLQDINTDVFHLSENTLENLERTQIITTVEVDDGRNLDCEICHKKYASKEVLRKHMKLHLKNKFVCEQCKKWFPTIEALVEHEKLHAGHRPFSCFLCTNTFAELHHLKSHLKRIHQVVETNSASILKMSL</sequence>
<evidence type="ECO:0000256" key="9">
    <source>
        <dbReference type="ARBA" id="ARBA00023125"/>
    </source>
</evidence>
<feature type="domain" description="C2H2-type" evidence="14">
    <location>
        <begin position="140"/>
        <end position="167"/>
    </location>
</feature>
<gene>
    <name evidence="15" type="ORF">HHI36_008818</name>
</gene>
<keyword evidence="16" id="KW-1185">Reference proteome</keyword>
<feature type="domain" description="C2H2-type" evidence="14">
    <location>
        <begin position="622"/>
        <end position="649"/>
    </location>
</feature>
<keyword evidence="11" id="KW-0539">Nucleus</keyword>
<organism evidence="15 16">
    <name type="scientific">Cryptolaemus montrouzieri</name>
    <dbReference type="NCBI Taxonomy" id="559131"/>
    <lineage>
        <taxon>Eukaryota</taxon>
        <taxon>Metazoa</taxon>
        <taxon>Ecdysozoa</taxon>
        <taxon>Arthropoda</taxon>
        <taxon>Hexapoda</taxon>
        <taxon>Insecta</taxon>
        <taxon>Pterygota</taxon>
        <taxon>Neoptera</taxon>
        <taxon>Endopterygota</taxon>
        <taxon>Coleoptera</taxon>
        <taxon>Polyphaga</taxon>
        <taxon>Cucujiformia</taxon>
        <taxon>Coccinelloidea</taxon>
        <taxon>Coccinellidae</taxon>
        <taxon>Scymninae</taxon>
        <taxon>Scymnini</taxon>
        <taxon>Cryptolaemus</taxon>
    </lineage>
</organism>
<dbReference type="PANTHER" id="PTHR16515:SF49">
    <property type="entry name" value="GASTRULA ZINC FINGER PROTEIN XLCGF49.1-LIKE-RELATED"/>
    <property type="match status" value="1"/>
</dbReference>
<reference evidence="15 16" key="1">
    <citation type="journal article" date="2021" name="BMC Biol.">
        <title>Horizontally acquired antibacterial genes associated with adaptive radiation of ladybird beetles.</title>
        <authorList>
            <person name="Li H.S."/>
            <person name="Tang X.F."/>
            <person name="Huang Y.H."/>
            <person name="Xu Z.Y."/>
            <person name="Chen M.L."/>
            <person name="Du X.Y."/>
            <person name="Qiu B.Y."/>
            <person name="Chen P.T."/>
            <person name="Zhang W."/>
            <person name="Slipinski A."/>
            <person name="Escalona H.E."/>
            <person name="Waterhouse R.M."/>
            <person name="Zwick A."/>
            <person name="Pang H."/>
        </authorList>
    </citation>
    <scope>NUCLEOTIDE SEQUENCE [LARGE SCALE GENOMIC DNA]</scope>
    <source>
        <strain evidence="15">SYSU2018</strain>
    </source>
</reference>
<feature type="domain" description="C2H2-type" evidence="14">
    <location>
        <begin position="244"/>
        <end position="271"/>
    </location>
</feature>
<keyword evidence="6 12" id="KW-0863">Zinc-finger</keyword>
<dbReference type="SUPFAM" id="SSF57667">
    <property type="entry name" value="beta-beta-alpha zinc fingers"/>
    <property type="match status" value="6"/>
</dbReference>
<keyword evidence="9" id="KW-0238">DNA-binding</keyword>
<feature type="domain" description="C2H2-type" evidence="14">
    <location>
        <begin position="935"/>
        <end position="958"/>
    </location>
</feature>
<keyword evidence="8" id="KW-0805">Transcription regulation</keyword>
<evidence type="ECO:0000256" key="10">
    <source>
        <dbReference type="ARBA" id="ARBA00023163"/>
    </source>
</evidence>
<dbReference type="PANTHER" id="PTHR16515">
    <property type="entry name" value="PR DOMAIN ZINC FINGER PROTEIN"/>
    <property type="match status" value="1"/>
</dbReference>
<protein>
    <recommendedName>
        <fullName evidence="14">C2H2-type domain-containing protein</fullName>
    </recommendedName>
</protein>
<feature type="domain" description="C2H2-type" evidence="14">
    <location>
        <begin position="85"/>
        <end position="112"/>
    </location>
</feature>
<name>A0ABD2MTN8_9CUCU</name>
<evidence type="ECO:0000256" key="8">
    <source>
        <dbReference type="ARBA" id="ARBA00023015"/>
    </source>
</evidence>
<evidence type="ECO:0000259" key="14">
    <source>
        <dbReference type="PROSITE" id="PS50157"/>
    </source>
</evidence>
<feature type="domain" description="C2H2-type" evidence="14">
    <location>
        <begin position="680"/>
        <end position="707"/>
    </location>
</feature>
<keyword evidence="7" id="KW-0862">Zinc</keyword>
<feature type="domain" description="C2H2-type" evidence="14">
    <location>
        <begin position="880"/>
        <end position="907"/>
    </location>
</feature>
<feature type="domain" description="C2H2-type" evidence="14">
    <location>
        <begin position="738"/>
        <end position="766"/>
    </location>
</feature>
<feature type="domain" description="C2H2-type" evidence="14">
    <location>
        <begin position="272"/>
        <end position="295"/>
    </location>
</feature>
<evidence type="ECO:0000256" key="5">
    <source>
        <dbReference type="ARBA" id="ARBA00022737"/>
    </source>
</evidence>
<dbReference type="Gene3D" id="3.30.160.60">
    <property type="entry name" value="Classic Zinc Finger"/>
    <property type="match status" value="9"/>
</dbReference>
<dbReference type="SMART" id="SM00355">
    <property type="entry name" value="ZnF_C2H2"/>
    <property type="match status" value="14"/>
</dbReference>
<accession>A0ABD2MTN8</accession>
<keyword evidence="5" id="KW-0677">Repeat</keyword>
<dbReference type="GO" id="GO:0003677">
    <property type="term" value="F:DNA binding"/>
    <property type="evidence" value="ECO:0007669"/>
    <property type="project" value="UniProtKB-KW"/>
</dbReference>
<dbReference type="AlphaFoldDB" id="A0ABD2MTN8"/>
<feature type="domain" description="C2H2-type" evidence="14">
    <location>
        <begin position="907"/>
        <end position="934"/>
    </location>
</feature>
<evidence type="ECO:0000256" key="12">
    <source>
        <dbReference type="PROSITE-ProRule" id="PRU00042"/>
    </source>
</evidence>
<evidence type="ECO:0000256" key="2">
    <source>
        <dbReference type="ARBA" id="ARBA00004123"/>
    </source>
</evidence>
<keyword evidence="10" id="KW-0804">Transcription</keyword>
<evidence type="ECO:0000256" key="13">
    <source>
        <dbReference type="SAM" id="MobiDB-lite"/>
    </source>
</evidence>
<comment type="subcellular location">
    <subcellularLocation>
        <location evidence="2">Nucleus</location>
    </subcellularLocation>
</comment>
<evidence type="ECO:0000256" key="11">
    <source>
        <dbReference type="ARBA" id="ARBA00023242"/>
    </source>
</evidence>
<comment type="function">
    <text evidence="1">May be involved in transcriptional regulation.</text>
</comment>
<comment type="similarity">
    <text evidence="3">Belongs to the krueppel C2H2-type zinc-finger protein family.</text>
</comment>
<dbReference type="FunFam" id="3.30.160.60:FF:000226">
    <property type="entry name" value="Zinc finger protein 236 variant"/>
    <property type="match status" value="1"/>
</dbReference>
<evidence type="ECO:0000256" key="4">
    <source>
        <dbReference type="ARBA" id="ARBA00022723"/>
    </source>
</evidence>
<keyword evidence="4" id="KW-0479">Metal-binding</keyword>
<evidence type="ECO:0000313" key="15">
    <source>
        <dbReference type="EMBL" id="KAL3269758.1"/>
    </source>
</evidence>
<evidence type="ECO:0000256" key="1">
    <source>
        <dbReference type="ARBA" id="ARBA00003767"/>
    </source>
</evidence>
<evidence type="ECO:0000256" key="3">
    <source>
        <dbReference type="ARBA" id="ARBA00006991"/>
    </source>
</evidence>
<dbReference type="EMBL" id="JABFTP020000021">
    <property type="protein sequence ID" value="KAL3269758.1"/>
    <property type="molecule type" value="Genomic_DNA"/>
</dbReference>
<dbReference type="InterPro" id="IPR036236">
    <property type="entry name" value="Znf_C2H2_sf"/>
</dbReference>
<feature type="domain" description="C2H2-type" evidence="14">
    <location>
        <begin position="710"/>
        <end position="737"/>
    </location>
</feature>
<dbReference type="Pfam" id="PF00096">
    <property type="entry name" value="zf-C2H2"/>
    <property type="match status" value="5"/>
</dbReference>
<dbReference type="Proteomes" id="UP001516400">
    <property type="component" value="Unassembled WGS sequence"/>
</dbReference>
<dbReference type="FunFam" id="3.30.160.60:FF:000624">
    <property type="entry name" value="zinc finger protein 697"/>
    <property type="match status" value="1"/>
</dbReference>
<dbReference type="GO" id="GO:0005634">
    <property type="term" value="C:nucleus"/>
    <property type="evidence" value="ECO:0007669"/>
    <property type="project" value="UniProtKB-SubCell"/>
</dbReference>
<feature type="domain" description="C2H2-type" evidence="14">
    <location>
        <begin position="652"/>
        <end position="679"/>
    </location>
</feature>
<proteinExistence type="inferred from homology"/>
<evidence type="ECO:0000313" key="16">
    <source>
        <dbReference type="Proteomes" id="UP001516400"/>
    </source>
</evidence>